<sequence length="407" mass="44156">MLFTLVVIFFCFSCKKDSSPRDPEPEPQSTQKPKPTEHGNSTGSVISKTIGSDGGTIEDSTGSLKVVIPQGAVDGPVNFTIEPVENKFKAGFGTTFRIKPENTTFKKDVEISIKYNEDDLKGSPKSSLFLCYQDAEGYWRKAAGCIIDSANSTLRVNTKHFSDWTFAAEISSSGGDYFGTIKLKQGEEAKIEIYGIAKYDEGTLDELISPEPIDIKGKVISWSLYGSGNLTPQGDAATYKAPGNFTSSEIVTVIAGVKGGNPSKPDEVTYVIKKILLINDEYIEYRIGGVQHIASVPQMRYSGGGVLVTGTGFLMSYIGTRVGKYPFGPTAVSGHVNMFLTHSIENKSYQSEANCSGTMIYNIGSVFFTSNTGYIEGRFAGDFFKENLFGCPTGNLYGTGTFRVKVK</sequence>
<name>A0A3E1YAA3_9BACT</name>
<feature type="compositionally biased region" description="Polar residues" evidence="1">
    <location>
        <begin position="27"/>
        <end position="50"/>
    </location>
</feature>
<dbReference type="AlphaFoldDB" id="A0A3E1YAA3"/>
<dbReference type="Gene3D" id="2.60.220.30">
    <property type="match status" value="1"/>
</dbReference>
<accession>A0A3E1YAA3</accession>
<organism evidence="2 3">
    <name type="scientific">Chitinophaga silvatica</name>
    <dbReference type="NCBI Taxonomy" id="2282649"/>
    <lineage>
        <taxon>Bacteria</taxon>
        <taxon>Pseudomonadati</taxon>
        <taxon>Bacteroidota</taxon>
        <taxon>Chitinophagia</taxon>
        <taxon>Chitinophagales</taxon>
        <taxon>Chitinophagaceae</taxon>
        <taxon>Chitinophaga</taxon>
    </lineage>
</organism>
<keyword evidence="3" id="KW-1185">Reference proteome</keyword>
<evidence type="ECO:0000313" key="2">
    <source>
        <dbReference type="EMBL" id="RFS22602.1"/>
    </source>
</evidence>
<comment type="caution">
    <text evidence="2">The sequence shown here is derived from an EMBL/GenBank/DDBJ whole genome shotgun (WGS) entry which is preliminary data.</text>
</comment>
<gene>
    <name evidence="2" type="ORF">DVR12_12445</name>
</gene>
<evidence type="ECO:0008006" key="4">
    <source>
        <dbReference type="Google" id="ProtNLM"/>
    </source>
</evidence>
<protein>
    <recommendedName>
        <fullName evidence="4">ZU5 domain-containing protein</fullName>
    </recommendedName>
</protein>
<feature type="region of interest" description="Disordered" evidence="1">
    <location>
        <begin position="16"/>
        <end position="54"/>
    </location>
</feature>
<evidence type="ECO:0000256" key="1">
    <source>
        <dbReference type="SAM" id="MobiDB-lite"/>
    </source>
</evidence>
<dbReference type="Proteomes" id="UP000260644">
    <property type="component" value="Unassembled WGS sequence"/>
</dbReference>
<proteinExistence type="predicted"/>
<dbReference type="EMBL" id="QPMM01000006">
    <property type="protein sequence ID" value="RFS22602.1"/>
    <property type="molecule type" value="Genomic_DNA"/>
</dbReference>
<reference evidence="2 3" key="1">
    <citation type="submission" date="2018-07" db="EMBL/GenBank/DDBJ databases">
        <title>Chitinophaga K2CV101002-2 sp. nov., isolated from a monsoon evergreen broad-leaved forest soil.</title>
        <authorList>
            <person name="Lv Y."/>
        </authorList>
    </citation>
    <scope>NUCLEOTIDE SEQUENCE [LARGE SCALE GENOMIC DNA]</scope>
    <source>
        <strain evidence="2 3">GDMCC 1.1288</strain>
    </source>
</reference>
<evidence type="ECO:0000313" key="3">
    <source>
        <dbReference type="Proteomes" id="UP000260644"/>
    </source>
</evidence>